<keyword evidence="1" id="KW-0812">Transmembrane</keyword>
<proteinExistence type="predicted"/>
<protein>
    <recommendedName>
        <fullName evidence="4">Type II secretion system protein GspG C-terminal domain-containing protein</fullName>
    </recommendedName>
</protein>
<accession>A0A1Y4DMD9</accession>
<keyword evidence="1" id="KW-0472">Membrane</keyword>
<evidence type="ECO:0000313" key="3">
    <source>
        <dbReference type="Proteomes" id="UP000196368"/>
    </source>
</evidence>
<gene>
    <name evidence="2" type="ORF">B5F75_01420</name>
</gene>
<feature type="transmembrane region" description="Helical" evidence="1">
    <location>
        <begin position="12"/>
        <end position="31"/>
    </location>
</feature>
<sequence>MFVEQRGSIHTIVLILVVIVGFGLALGWPQYKKHQTLAKAQRALELGKALAFAEATYKTQHGAYTPDFARLDFELPCPVQREDGKIEMVCSDYVYRLEEGNILRVQHKGLPKWFDLDLEKGSVDCSHEEGSIAGSHICERVDLSAPF</sequence>
<evidence type="ECO:0008006" key="4">
    <source>
        <dbReference type="Google" id="ProtNLM"/>
    </source>
</evidence>
<evidence type="ECO:0000256" key="1">
    <source>
        <dbReference type="SAM" id="Phobius"/>
    </source>
</evidence>
<dbReference type="EMBL" id="NFJD01000001">
    <property type="protein sequence ID" value="OUO57460.1"/>
    <property type="molecule type" value="Genomic_DNA"/>
</dbReference>
<dbReference type="RefSeq" id="WP_087286819.1">
    <property type="nucleotide sequence ID" value="NZ_NFJD01000001.1"/>
</dbReference>
<dbReference type="AlphaFoldDB" id="A0A1Y4DMD9"/>
<keyword evidence="3" id="KW-1185">Reference proteome</keyword>
<reference evidence="3" key="1">
    <citation type="submission" date="2017-04" db="EMBL/GenBank/DDBJ databases">
        <title>Function of individual gut microbiota members based on whole genome sequencing of pure cultures obtained from chicken caecum.</title>
        <authorList>
            <person name="Medvecky M."/>
            <person name="Cejkova D."/>
            <person name="Polansky O."/>
            <person name="Karasova D."/>
            <person name="Kubasova T."/>
            <person name="Cizek A."/>
            <person name="Rychlik I."/>
        </authorList>
    </citation>
    <scope>NUCLEOTIDE SEQUENCE [LARGE SCALE GENOMIC DNA]</scope>
    <source>
        <strain evidence="3">An273</strain>
    </source>
</reference>
<dbReference type="Proteomes" id="UP000196368">
    <property type="component" value="Unassembled WGS sequence"/>
</dbReference>
<comment type="caution">
    <text evidence="2">The sequence shown here is derived from an EMBL/GenBank/DDBJ whole genome shotgun (WGS) entry which is preliminary data.</text>
</comment>
<organism evidence="2 3">
    <name type="scientific">Candidatus Avelusimicrobium gallicola</name>
    <dbReference type="NCBI Taxonomy" id="2562704"/>
    <lineage>
        <taxon>Bacteria</taxon>
        <taxon>Pseudomonadati</taxon>
        <taxon>Elusimicrobiota</taxon>
        <taxon>Elusimicrobia</taxon>
        <taxon>Elusimicrobiales</taxon>
        <taxon>Elusimicrobiaceae</taxon>
        <taxon>Candidatus Avelusimicrobium</taxon>
    </lineage>
</organism>
<evidence type="ECO:0000313" key="2">
    <source>
        <dbReference type="EMBL" id="OUO57460.1"/>
    </source>
</evidence>
<keyword evidence="1" id="KW-1133">Transmembrane helix</keyword>
<name>A0A1Y4DMD9_9BACT</name>